<dbReference type="Proteomes" id="UP001165136">
    <property type="component" value="Unassembled WGS sequence"/>
</dbReference>
<organism evidence="1 2">
    <name type="scientific">Amycolatopsis taiwanensis</name>
    <dbReference type="NCBI Taxonomy" id="342230"/>
    <lineage>
        <taxon>Bacteria</taxon>
        <taxon>Bacillati</taxon>
        <taxon>Actinomycetota</taxon>
        <taxon>Actinomycetes</taxon>
        <taxon>Pseudonocardiales</taxon>
        <taxon>Pseudonocardiaceae</taxon>
        <taxon>Amycolatopsis</taxon>
    </lineage>
</organism>
<dbReference type="SUPFAM" id="SSF160631">
    <property type="entry name" value="SMI1/KNR4-like"/>
    <property type="match status" value="2"/>
</dbReference>
<comment type="caution">
    <text evidence="1">The sequence shown here is derived from an EMBL/GenBank/DDBJ whole genome shotgun (WGS) entry which is preliminary data.</text>
</comment>
<gene>
    <name evidence="1" type="ORF">Atai01_66420</name>
</gene>
<dbReference type="AlphaFoldDB" id="A0A9W6R690"/>
<evidence type="ECO:0008006" key="3">
    <source>
        <dbReference type="Google" id="ProtNLM"/>
    </source>
</evidence>
<sequence>MGLMPPPRYGGTPVDWDSIARSWGRPFPLDHRRFIEVYGAGAIEDFLVVVGPQPKVPFEDAGWNGMVHETGTAEGTWEDTRKSPELEGASPYLITWGVSSNADIFCWDATGEDPSSWPVLVFDRGDSMFSRYDCGMVEFLTRTLRGDFPEVPLKGDVFLWDTGEATWEKTLSSTTDVDILTGLMPLPQERGTPVDWDPIGRSWGRWFPHDYRRFIEVYGAGTIQDFLAVVGPEPKVPFEDTGRDGMVAATGTAEGMWDMAFKSPELEGTSPYLITWGISINADLFCWDATGEDAAGWPVLVYDRGNGMFSRYDCGMAEFLTRMLRGDFPKSPLTEPVVLWGKGEATWEKE</sequence>
<evidence type="ECO:0000313" key="2">
    <source>
        <dbReference type="Proteomes" id="UP001165136"/>
    </source>
</evidence>
<dbReference type="InterPro" id="IPR037883">
    <property type="entry name" value="Knr4/Smi1-like_sf"/>
</dbReference>
<reference evidence="1" key="1">
    <citation type="submission" date="2023-03" db="EMBL/GenBank/DDBJ databases">
        <title>Amycolatopsis taiwanensis NBRC 103393.</title>
        <authorList>
            <person name="Ichikawa N."/>
            <person name="Sato H."/>
            <person name="Tonouchi N."/>
        </authorList>
    </citation>
    <scope>NUCLEOTIDE SEQUENCE</scope>
    <source>
        <strain evidence="1">NBRC 103393</strain>
    </source>
</reference>
<evidence type="ECO:0000313" key="1">
    <source>
        <dbReference type="EMBL" id="GLY70023.1"/>
    </source>
</evidence>
<proteinExistence type="predicted"/>
<dbReference type="EMBL" id="BSTI01000020">
    <property type="protein sequence ID" value="GLY70023.1"/>
    <property type="molecule type" value="Genomic_DNA"/>
</dbReference>
<accession>A0A9W6R690</accession>
<keyword evidence="2" id="KW-1185">Reference proteome</keyword>
<name>A0A9W6R690_9PSEU</name>
<protein>
    <recommendedName>
        <fullName evidence="3">Knr4/Smi1-like domain-containing protein</fullName>
    </recommendedName>
</protein>